<evidence type="ECO:0000313" key="13">
    <source>
        <dbReference type="Proteomes" id="UP000320496"/>
    </source>
</evidence>
<evidence type="ECO:0000256" key="9">
    <source>
        <dbReference type="RuleBase" id="RU364072"/>
    </source>
</evidence>
<dbReference type="RefSeq" id="WP_145369818.1">
    <property type="nucleotide sequence ID" value="NZ_CP036275.1"/>
</dbReference>
<keyword evidence="5 9" id="KW-0276">Fatty acid metabolism</keyword>
<dbReference type="EMBL" id="CP036275">
    <property type="protein sequence ID" value="QDU38549.1"/>
    <property type="molecule type" value="Genomic_DNA"/>
</dbReference>
<proteinExistence type="predicted"/>
<dbReference type="InterPro" id="IPR001882">
    <property type="entry name" value="Biotin_BS"/>
</dbReference>
<dbReference type="GO" id="GO:0003989">
    <property type="term" value="F:acetyl-CoA carboxylase activity"/>
    <property type="evidence" value="ECO:0007669"/>
    <property type="project" value="InterPro"/>
</dbReference>
<reference evidence="12 13" key="1">
    <citation type="submission" date="2019-02" db="EMBL/GenBank/DDBJ databases">
        <title>Deep-cultivation of Planctomycetes and their phenomic and genomic characterization uncovers novel biology.</title>
        <authorList>
            <person name="Wiegand S."/>
            <person name="Jogler M."/>
            <person name="Boedeker C."/>
            <person name="Pinto D."/>
            <person name="Vollmers J."/>
            <person name="Rivas-Marin E."/>
            <person name="Kohn T."/>
            <person name="Peeters S.H."/>
            <person name="Heuer A."/>
            <person name="Rast P."/>
            <person name="Oberbeckmann S."/>
            <person name="Bunk B."/>
            <person name="Jeske O."/>
            <person name="Meyerdierks A."/>
            <person name="Storesund J.E."/>
            <person name="Kallscheuer N."/>
            <person name="Luecker S."/>
            <person name="Lage O.M."/>
            <person name="Pohl T."/>
            <person name="Merkel B.J."/>
            <person name="Hornburger P."/>
            <person name="Mueller R.-W."/>
            <person name="Bruemmer F."/>
            <person name="Labrenz M."/>
            <person name="Spormann A.M."/>
            <person name="Op den Camp H."/>
            <person name="Overmann J."/>
            <person name="Amann R."/>
            <person name="Jetten M.S.M."/>
            <person name="Mascher T."/>
            <person name="Medema M.H."/>
            <person name="Devos D.P."/>
            <person name="Kaster A.-K."/>
            <person name="Ovreas L."/>
            <person name="Rohde M."/>
            <person name="Galperin M.Y."/>
            <person name="Jogler C."/>
        </authorList>
    </citation>
    <scope>NUCLEOTIDE SEQUENCE [LARGE SCALE GENOMIC DNA]</scope>
    <source>
        <strain evidence="12 13">Mal4</strain>
    </source>
</reference>
<feature type="domain" description="Lipoyl-binding" evidence="11">
    <location>
        <begin position="87"/>
        <end position="163"/>
    </location>
</feature>
<sequence>MANEANESFDLDKLQQLVEMMEKHDLREVKLSKGGQKWILRRGAQEVVQVPTAMNMMPPAPMPAAPAPAPAAPAAESGEAAAADSGLIEIVSPTVGTFYSSPQPGDPPFVKVGDKVRSDTIVCIVEAMKVFNQIPAEVSGTITKVLASDGDPVDFGQALFLVKPE</sequence>
<dbReference type="Pfam" id="PF00364">
    <property type="entry name" value="Biotin_lipoyl"/>
    <property type="match status" value="1"/>
</dbReference>
<dbReference type="PROSITE" id="PS00188">
    <property type="entry name" value="BIOTIN"/>
    <property type="match status" value="1"/>
</dbReference>
<dbReference type="GO" id="GO:0009317">
    <property type="term" value="C:acetyl-CoA carboxylase complex"/>
    <property type="evidence" value="ECO:0007669"/>
    <property type="project" value="InterPro"/>
</dbReference>
<keyword evidence="6 9" id="KW-0443">Lipid metabolism</keyword>
<evidence type="ECO:0000313" key="12">
    <source>
        <dbReference type="EMBL" id="QDU38549.1"/>
    </source>
</evidence>
<evidence type="ECO:0000256" key="8">
    <source>
        <dbReference type="ARBA" id="ARBA00023267"/>
    </source>
</evidence>
<dbReference type="SUPFAM" id="SSF51230">
    <property type="entry name" value="Single hybrid motif"/>
    <property type="match status" value="1"/>
</dbReference>
<protein>
    <recommendedName>
        <fullName evidence="3 9">Biotin carboxyl carrier protein of acetyl-CoA carboxylase</fullName>
    </recommendedName>
</protein>
<keyword evidence="8 9" id="KW-0092">Biotin</keyword>
<evidence type="ECO:0000256" key="6">
    <source>
        <dbReference type="ARBA" id="ARBA00023098"/>
    </source>
</evidence>
<dbReference type="PANTHER" id="PTHR45266">
    <property type="entry name" value="OXALOACETATE DECARBOXYLASE ALPHA CHAIN"/>
    <property type="match status" value="1"/>
</dbReference>
<dbReference type="PANTHER" id="PTHR45266:SF3">
    <property type="entry name" value="OXALOACETATE DECARBOXYLASE ALPHA CHAIN"/>
    <property type="match status" value="1"/>
</dbReference>
<keyword evidence="13" id="KW-1185">Reference proteome</keyword>
<comment type="function">
    <text evidence="1 9">This protein is a component of the acetyl coenzyme A carboxylase complex; first, biotin carboxylase catalyzes the carboxylation of the carrier protein and then the transcarboxylase transfers the carboxyl group to form malonyl-CoA.</text>
</comment>
<dbReference type="InterPro" id="IPR050709">
    <property type="entry name" value="Biotin_Carboxyl_Carrier/Decarb"/>
</dbReference>
<dbReference type="InterPro" id="IPR001249">
    <property type="entry name" value="AcCoA_biotinCC"/>
</dbReference>
<keyword evidence="4 9" id="KW-0444">Lipid biosynthesis</keyword>
<dbReference type="UniPathway" id="UPA00094"/>
<dbReference type="NCBIfam" id="TIGR00531">
    <property type="entry name" value="BCCP"/>
    <property type="match status" value="1"/>
</dbReference>
<dbReference type="PROSITE" id="PS50968">
    <property type="entry name" value="BIOTINYL_LIPOYL"/>
    <property type="match status" value="1"/>
</dbReference>
<evidence type="ECO:0000256" key="4">
    <source>
        <dbReference type="ARBA" id="ARBA00022516"/>
    </source>
</evidence>
<dbReference type="InterPro" id="IPR000089">
    <property type="entry name" value="Biotin_lipoyl"/>
</dbReference>
<dbReference type="InterPro" id="IPR011053">
    <property type="entry name" value="Single_hybrid_motif"/>
</dbReference>
<dbReference type="PRINTS" id="PR01071">
    <property type="entry name" value="ACOABIOTINCC"/>
</dbReference>
<feature type="region of interest" description="Disordered" evidence="10">
    <location>
        <begin position="59"/>
        <end position="80"/>
    </location>
</feature>
<gene>
    <name evidence="12" type="primary">accB</name>
    <name evidence="12" type="ORF">Mal4_28780</name>
</gene>
<feature type="compositionally biased region" description="Pro residues" evidence="10">
    <location>
        <begin position="59"/>
        <end position="71"/>
    </location>
</feature>
<accession>A0A517Z7Y0</accession>
<dbReference type="KEGG" id="mri:Mal4_28780"/>
<evidence type="ECO:0000256" key="3">
    <source>
        <dbReference type="ARBA" id="ARBA00017562"/>
    </source>
</evidence>
<dbReference type="GO" id="GO:0006633">
    <property type="term" value="P:fatty acid biosynthetic process"/>
    <property type="evidence" value="ECO:0007669"/>
    <property type="project" value="UniProtKB-UniPathway"/>
</dbReference>
<dbReference type="OrthoDB" id="9811735at2"/>
<comment type="pathway">
    <text evidence="2 9">Lipid metabolism; fatty acid biosynthesis.</text>
</comment>
<evidence type="ECO:0000256" key="2">
    <source>
        <dbReference type="ARBA" id="ARBA00005194"/>
    </source>
</evidence>
<evidence type="ECO:0000256" key="5">
    <source>
        <dbReference type="ARBA" id="ARBA00022832"/>
    </source>
</evidence>
<organism evidence="12 13">
    <name type="scientific">Maioricimonas rarisocia</name>
    <dbReference type="NCBI Taxonomy" id="2528026"/>
    <lineage>
        <taxon>Bacteria</taxon>
        <taxon>Pseudomonadati</taxon>
        <taxon>Planctomycetota</taxon>
        <taxon>Planctomycetia</taxon>
        <taxon>Planctomycetales</taxon>
        <taxon>Planctomycetaceae</taxon>
        <taxon>Maioricimonas</taxon>
    </lineage>
</organism>
<dbReference type="CDD" id="cd06850">
    <property type="entry name" value="biotinyl_domain"/>
    <property type="match status" value="1"/>
</dbReference>
<evidence type="ECO:0000256" key="7">
    <source>
        <dbReference type="ARBA" id="ARBA00023160"/>
    </source>
</evidence>
<dbReference type="Gene3D" id="2.40.50.100">
    <property type="match status" value="1"/>
</dbReference>
<keyword evidence="7 9" id="KW-0275">Fatty acid biosynthesis</keyword>
<evidence type="ECO:0000259" key="11">
    <source>
        <dbReference type="PROSITE" id="PS50968"/>
    </source>
</evidence>
<evidence type="ECO:0000256" key="10">
    <source>
        <dbReference type="SAM" id="MobiDB-lite"/>
    </source>
</evidence>
<dbReference type="AlphaFoldDB" id="A0A517Z7Y0"/>
<evidence type="ECO:0000256" key="1">
    <source>
        <dbReference type="ARBA" id="ARBA00003761"/>
    </source>
</evidence>
<dbReference type="Proteomes" id="UP000320496">
    <property type="component" value="Chromosome"/>
</dbReference>
<name>A0A517Z7Y0_9PLAN</name>